<keyword evidence="3" id="KW-1185">Reference proteome</keyword>
<evidence type="ECO:0000256" key="1">
    <source>
        <dbReference type="SAM" id="Phobius"/>
    </source>
</evidence>
<accession>A0ABW4BS71</accession>
<dbReference type="EMBL" id="JBHTOI010000004">
    <property type="protein sequence ID" value="MFD1417455.1"/>
    <property type="molecule type" value="Genomic_DNA"/>
</dbReference>
<organism evidence="2 3">
    <name type="scientific">Companilactobacillus keshanensis</name>
    <dbReference type="NCBI Taxonomy" id="2486003"/>
    <lineage>
        <taxon>Bacteria</taxon>
        <taxon>Bacillati</taxon>
        <taxon>Bacillota</taxon>
        <taxon>Bacilli</taxon>
        <taxon>Lactobacillales</taxon>
        <taxon>Lactobacillaceae</taxon>
        <taxon>Companilactobacillus</taxon>
    </lineage>
</organism>
<reference evidence="3" key="1">
    <citation type="journal article" date="2019" name="Int. J. Syst. Evol. Microbiol.">
        <title>The Global Catalogue of Microorganisms (GCM) 10K type strain sequencing project: providing services to taxonomists for standard genome sequencing and annotation.</title>
        <authorList>
            <consortium name="The Broad Institute Genomics Platform"/>
            <consortium name="The Broad Institute Genome Sequencing Center for Infectious Disease"/>
            <person name="Wu L."/>
            <person name="Ma J."/>
        </authorList>
    </citation>
    <scope>NUCLEOTIDE SEQUENCE [LARGE SCALE GENOMIC DNA]</scope>
    <source>
        <strain evidence="3">CCM 8936</strain>
    </source>
</reference>
<feature type="transmembrane region" description="Helical" evidence="1">
    <location>
        <begin position="7"/>
        <end position="29"/>
    </location>
</feature>
<sequence>MNRVRNFLYPFIFSLMSIMSLLMLSSLHVKADTNSEASVSVETPVLEAKTNAYVVDQTLKSKISTDNTIMDSQSQSYVDTDSVNPGDDLEFNYLMIFDNGEAISNMLATIKLPDNVTFTTGALGQIVYLSSDGTSSTSVDISSDDINADGKTLTISIDDIGTGKDYASARIVLSAKAGVVGKTVDKSHIDYEADNYDDASDTPEFSIKDSANSIVAATTNNSVQAFEGDTFNLIGTMDYKNNDGVVFKNENMYIYYTIDGVIQLPVQDTASNDKNFSLIMQPLTLGSHTITVQVVQNNYNDTNETVVSNVLTYDINVSKNSLIITKDKSFAGNGLTVNDNNPVDIKGTYEHADGSPAHGTKKALTITAQVTSKADTDDPNVQDEYKVYAAGPNETQYDDDGTFNFQVVPVAYKMGNHGMLIDQSLSYEDYIEKYGYVGLEVGKNIVTIKLNDAKEHESDETQFVINVPDVQPELSLDSTELFSNSPSAGLGANYYIPINVLYVGKEYQFSMSTIYTMNTLNDVTVRTSVSSDDSLQTEKSISSGVLMINLVSKESYYGFSTDDPLISDKPYPASYYYRDAYGRKSNTVDYTITFRSKYVNIKTDDSYKFKNFKNFELTGGNNKRDGDWGVTVESFKSSWTLKATSTPFYQYPDGKDPIKLNSQMVFVTPDDSSGSTSSMEGQPVVVDTYTNSGGSDNVITTDVASKWADDTGILLTRPGGLSSYIGTYTSTITWEAADSV</sequence>
<evidence type="ECO:0000313" key="3">
    <source>
        <dbReference type="Proteomes" id="UP001597251"/>
    </source>
</evidence>
<protein>
    <recommendedName>
        <fullName evidence="4">WxL domain-containing protein</fullName>
    </recommendedName>
</protein>
<gene>
    <name evidence="2" type="ORF">ACFQ42_01610</name>
</gene>
<keyword evidence="1" id="KW-1133">Transmembrane helix</keyword>
<name>A0ABW4BS71_9LACO</name>
<evidence type="ECO:0000313" key="2">
    <source>
        <dbReference type="EMBL" id="MFD1417455.1"/>
    </source>
</evidence>
<evidence type="ECO:0008006" key="4">
    <source>
        <dbReference type="Google" id="ProtNLM"/>
    </source>
</evidence>
<dbReference type="Proteomes" id="UP001597251">
    <property type="component" value="Unassembled WGS sequence"/>
</dbReference>
<keyword evidence="1" id="KW-0812">Transmembrane</keyword>
<comment type="caution">
    <text evidence="2">The sequence shown here is derived from an EMBL/GenBank/DDBJ whole genome shotgun (WGS) entry which is preliminary data.</text>
</comment>
<keyword evidence="1" id="KW-0472">Membrane</keyword>
<proteinExistence type="predicted"/>